<dbReference type="EMBL" id="VSWD01000005">
    <property type="protein sequence ID" value="KAK3102320.1"/>
    <property type="molecule type" value="Genomic_DNA"/>
</dbReference>
<comment type="caution">
    <text evidence="2">The sequence shown here is derived from an EMBL/GenBank/DDBJ whole genome shotgun (WGS) entry which is preliminary data.</text>
</comment>
<gene>
    <name evidence="2" type="ORF">FSP39_010441</name>
</gene>
<dbReference type="Proteomes" id="UP001186944">
    <property type="component" value="Unassembled WGS sequence"/>
</dbReference>
<evidence type="ECO:0000256" key="1">
    <source>
        <dbReference type="SAM" id="Phobius"/>
    </source>
</evidence>
<accession>A0AA88YM33</accession>
<evidence type="ECO:0000313" key="3">
    <source>
        <dbReference type="Proteomes" id="UP001186944"/>
    </source>
</evidence>
<name>A0AA88YM33_PINIB</name>
<dbReference type="Pfam" id="PF14023">
    <property type="entry name" value="Bestrophin-like"/>
    <property type="match status" value="1"/>
</dbReference>
<sequence length="197" mass="23115">MTIYKAIKAEAMYLILQVQHKKMDSYRMKPTEDIKTAVWQVVNLLRNLNNEKHHYVDQLMSRHMIDYISTLNSICSDDLNMLHSRTHWLMWSFLITLGFFSLYGVLMIQAFSYRMELMMTTLTMFSISMLCYIVADLDSPFSGFFRIDIGIIADVLYRLEVMYKMASLGFEETVCYPDSSRFADRRRGKVSVSSEKV</sequence>
<keyword evidence="1" id="KW-1133">Transmembrane helix</keyword>
<keyword evidence="1" id="KW-0812">Transmembrane</keyword>
<reference evidence="2" key="1">
    <citation type="submission" date="2019-08" db="EMBL/GenBank/DDBJ databases">
        <title>The improved chromosome-level genome for the pearl oyster Pinctada fucata martensii using PacBio sequencing and Hi-C.</title>
        <authorList>
            <person name="Zheng Z."/>
        </authorList>
    </citation>
    <scope>NUCLEOTIDE SEQUENCE</scope>
    <source>
        <strain evidence="2">ZZ-2019</strain>
        <tissue evidence="2">Adductor muscle</tissue>
    </source>
</reference>
<protein>
    <submittedName>
        <fullName evidence="2">Uncharacterized protein</fullName>
    </submittedName>
</protein>
<dbReference type="InterPro" id="IPR025333">
    <property type="entry name" value="DUF4239"/>
</dbReference>
<evidence type="ECO:0000313" key="2">
    <source>
        <dbReference type="EMBL" id="KAK3102320.1"/>
    </source>
</evidence>
<keyword evidence="1" id="KW-0472">Membrane</keyword>
<organism evidence="2 3">
    <name type="scientific">Pinctada imbricata</name>
    <name type="common">Atlantic pearl-oyster</name>
    <name type="synonym">Pinctada martensii</name>
    <dbReference type="NCBI Taxonomy" id="66713"/>
    <lineage>
        <taxon>Eukaryota</taxon>
        <taxon>Metazoa</taxon>
        <taxon>Spiralia</taxon>
        <taxon>Lophotrochozoa</taxon>
        <taxon>Mollusca</taxon>
        <taxon>Bivalvia</taxon>
        <taxon>Autobranchia</taxon>
        <taxon>Pteriomorphia</taxon>
        <taxon>Pterioida</taxon>
        <taxon>Pterioidea</taxon>
        <taxon>Pteriidae</taxon>
        <taxon>Pinctada</taxon>
    </lineage>
</organism>
<proteinExistence type="predicted"/>
<feature type="transmembrane region" description="Helical" evidence="1">
    <location>
        <begin position="88"/>
        <end position="105"/>
    </location>
</feature>
<keyword evidence="3" id="KW-1185">Reference proteome</keyword>
<dbReference type="AlphaFoldDB" id="A0AA88YM33"/>